<name>A0A8T0R1T5_PANVG</name>
<accession>A0A8T0R1T5</accession>
<sequence>MAAASVPLPSPPAPSHGRDATGVRPGQRWLRAHLHGAEAGLAVTRANARDAHLFADATAGEGAVECSTEGPIPNPTVGPSASSPKAPAATRRHEARRKRPENATSSLSSASSPLRLRFETLQHGAPTGRPDQPKHAVPDSPTKHQTPKSRGEETPRRADTMEKRDLLGVRKRPQPAAAKRRGRAVASAKAAGGGGAGGLARAIAVYLASDSYMYAPLVSAPPSPPPPPPRPQPQSHAAAAPPSAPPVSTPGTFKPSVLRALNFPSNSMSTAQIVPGLV</sequence>
<feature type="region of interest" description="Disordered" evidence="1">
    <location>
        <begin position="215"/>
        <end position="254"/>
    </location>
</feature>
<comment type="caution">
    <text evidence="2">The sequence shown here is derived from an EMBL/GenBank/DDBJ whole genome shotgun (WGS) entry which is preliminary data.</text>
</comment>
<evidence type="ECO:0000313" key="2">
    <source>
        <dbReference type="EMBL" id="KAG2579108.1"/>
    </source>
</evidence>
<feature type="compositionally biased region" description="Pro residues" evidence="1">
    <location>
        <begin position="219"/>
        <end position="232"/>
    </location>
</feature>
<proteinExistence type="predicted"/>
<gene>
    <name evidence="2" type="ORF">PVAP13_6NG216203</name>
</gene>
<evidence type="ECO:0000313" key="3">
    <source>
        <dbReference type="Proteomes" id="UP000823388"/>
    </source>
</evidence>
<dbReference type="PANTHER" id="PTHR36811:SF2">
    <property type="entry name" value="OS08G0444440 PROTEIN"/>
    <property type="match status" value="1"/>
</dbReference>
<reference evidence="2" key="1">
    <citation type="submission" date="2020-05" db="EMBL/GenBank/DDBJ databases">
        <title>WGS assembly of Panicum virgatum.</title>
        <authorList>
            <person name="Lovell J.T."/>
            <person name="Jenkins J."/>
            <person name="Shu S."/>
            <person name="Juenger T.E."/>
            <person name="Schmutz J."/>
        </authorList>
    </citation>
    <scope>NUCLEOTIDE SEQUENCE</scope>
    <source>
        <strain evidence="2">AP13</strain>
    </source>
</reference>
<dbReference type="PANTHER" id="PTHR36811">
    <property type="entry name" value="OS08G0444440 PROTEIN"/>
    <property type="match status" value="1"/>
</dbReference>
<feature type="region of interest" description="Disordered" evidence="1">
    <location>
        <begin position="62"/>
        <end position="197"/>
    </location>
</feature>
<protein>
    <submittedName>
        <fullName evidence="2">Uncharacterized protein</fullName>
    </submittedName>
</protein>
<dbReference type="AlphaFoldDB" id="A0A8T0R1T5"/>
<evidence type="ECO:0000256" key="1">
    <source>
        <dbReference type="SAM" id="MobiDB-lite"/>
    </source>
</evidence>
<feature type="region of interest" description="Disordered" evidence="1">
    <location>
        <begin position="1"/>
        <end position="26"/>
    </location>
</feature>
<organism evidence="2 3">
    <name type="scientific">Panicum virgatum</name>
    <name type="common">Blackwell switchgrass</name>
    <dbReference type="NCBI Taxonomy" id="38727"/>
    <lineage>
        <taxon>Eukaryota</taxon>
        <taxon>Viridiplantae</taxon>
        <taxon>Streptophyta</taxon>
        <taxon>Embryophyta</taxon>
        <taxon>Tracheophyta</taxon>
        <taxon>Spermatophyta</taxon>
        <taxon>Magnoliopsida</taxon>
        <taxon>Liliopsida</taxon>
        <taxon>Poales</taxon>
        <taxon>Poaceae</taxon>
        <taxon>PACMAD clade</taxon>
        <taxon>Panicoideae</taxon>
        <taxon>Panicodae</taxon>
        <taxon>Paniceae</taxon>
        <taxon>Panicinae</taxon>
        <taxon>Panicum</taxon>
        <taxon>Panicum sect. Hiantes</taxon>
    </lineage>
</organism>
<feature type="compositionally biased region" description="Basic residues" evidence="1">
    <location>
        <begin position="169"/>
        <end position="183"/>
    </location>
</feature>
<feature type="compositionally biased region" description="Low complexity" evidence="1">
    <location>
        <begin position="79"/>
        <end position="89"/>
    </location>
</feature>
<dbReference type="EMBL" id="CM029048">
    <property type="protein sequence ID" value="KAG2579108.1"/>
    <property type="molecule type" value="Genomic_DNA"/>
</dbReference>
<feature type="compositionally biased region" description="Basic and acidic residues" evidence="1">
    <location>
        <begin position="149"/>
        <end position="168"/>
    </location>
</feature>
<keyword evidence="3" id="KW-1185">Reference proteome</keyword>
<dbReference type="Proteomes" id="UP000823388">
    <property type="component" value="Chromosome 6N"/>
</dbReference>